<dbReference type="InterPro" id="IPR050266">
    <property type="entry name" value="AB_hydrolase_sf"/>
</dbReference>
<dbReference type="EMBL" id="JALHAT010000053">
    <property type="protein sequence ID" value="MCJ1962679.1"/>
    <property type="molecule type" value="Genomic_DNA"/>
</dbReference>
<proteinExistence type="predicted"/>
<dbReference type="GO" id="GO:0016787">
    <property type="term" value="F:hydrolase activity"/>
    <property type="evidence" value="ECO:0007669"/>
    <property type="project" value="UniProtKB-KW"/>
</dbReference>
<protein>
    <submittedName>
        <fullName evidence="2">Alpha/beta fold hydrolase</fullName>
    </submittedName>
</protein>
<accession>A0ABT0AHJ9</accession>
<evidence type="ECO:0000259" key="1">
    <source>
        <dbReference type="Pfam" id="PF00561"/>
    </source>
</evidence>
<dbReference type="Pfam" id="PF00561">
    <property type="entry name" value="Abhydrolase_1"/>
    <property type="match status" value="1"/>
</dbReference>
<comment type="caution">
    <text evidence="2">The sequence shown here is derived from an EMBL/GenBank/DDBJ whole genome shotgun (WGS) entry which is preliminary data.</text>
</comment>
<gene>
    <name evidence="2" type="ORF">MTR65_18485</name>
</gene>
<dbReference type="RefSeq" id="WP_243802790.1">
    <property type="nucleotide sequence ID" value="NZ_JALHAT010000053.1"/>
</dbReference>
<dbReference type="Gene3D" id="3.40.50.1820">
    <property type="entry name" value="alpha/beta hydrolase"/>
    <property type="match status" value="1"/>
</dbReference>
<dbReference type="InterPro" id="IPR000073">
    <property type="entry name" value="AB_hydrolase_1"/>
</dbReference>
<reference evidence="2" key="1">
    <citation type="submission" date="2022-03" db="EMBL/GenBank/DDBJ databases">
        <title>Identification of a novel bacterium isolated from mangrove sediments.</title>
        <authorList>
            <person name="Pan X."/>
        </authorList>
    </citation>
    <scope>NUCLEOTIDE SEQUENCE</scope>
    <source>
        <strain evidence="2">B2637</strain>
    </source>
</reference>
<feature type="domain" description="AB hydrolase-1" evidence="1">
    <location>
        <begin position="31"/>
        <end position="149"/>
    </location>
</feature>
<dbReference type="PANTHER" id="PTHR43798:SF5">
    <property type="entry name" value="MONOACYLGLYCEROL LIPASE ABHD6"/>
    <property type="match status" value="1"/>
</dbReference>
<dbReference type="SUPFAM" id="SSF53474">
    <property type="entry name" value="alpha/beta-Hydrolases"/>
    <property type="match status" value="1"/>
</dbReference>
<dbReference type="InterPro" id="IPR029058">
    <property type="entry name" value="AB_hydrolase_fold"/>
</dbReference>
<dbReference type="PANTHER" id="PTHR43798">
    <property type="entry name" value="MONOACYLGLYCEROL LIPASE"/>
    <property type="match status" value="1"/>
</dbReference>
<dbReference type="InterPro" id="IPR000639">
    <property type="entry name" value="Epox_hydrolase-like"/>
</dbReference>
<dbReference type="Proteomes" id="UP001162802">
    <property type="component" value="Unassembled WGS sequence"/>
</dbReference>
<evidence type="ECO:0000313" key="2">
    <source>
        <dbReference type="EMBL" id="MCJ1962679.1"/>
    </source>
</evidence>
<keyword evidence="2" id="KW-0378">Hydrolase</keyword>
<keyword evidence="3" id="KW-1185">Reference proteome</keyword>
<dbReference type="PRINTS" id="PR00412">
    <property type="entry name" value="EPOXHYDRLASE"/>
</dbReference>
<sequence length="272" mass="29687">MKRWSRRGYTEGPYGQIHYRHEGAVTQTRGAIVLLHQAPMTSAQYDNVLRPLAAHGFHAIAIDMPGFGMSDPVPGVPRVEDWAAVVVPVLDALGYPDAVVLGHHTGAMVATEVGIQFPERVRAVILNGPMPVSEEERAEFMEGLHQTERTITATDDGTQFNMVHAARTGLAEGTVAPARISEYVVQAFEGQGAYWHGHHAAFQYRQDETLRSLARPALILTNTGDVIYEHALAAHAIRPDFAFTALKGGGVDVVDQMPEDWAEAVTRYVSGL</sequence>
<dbReference type="PRINTS" id="PR00111">
    <property type="entry name" value="ABHYDROLASE"/>
</dbReference>
<organism evidence="2 3">
    <name type="scientific">Novosphingobium mangrovi</name>
    <name type="common">ex Hu et al. 2023</name>
    <dbReference type="NCBI Taxonomy" id="2930094"/>
    <lineage>
        <taxon>Bacteria</taxon>
        <taxon>Pseudomonadati</taxon>
        <taxon>Pseudomonadota</taxon>
        <taxon>Alphaproteobacteria</taxon>
        <taxon>Sphingomonadales</taxon>
        <taxon>Sphingomonadaceae</taxon>
        <taxon>Novosphingobium</taxon>
    </lineage>
</organism>
<evidence type="ECO:0000313" key="3">
    <source>
        <dbReference type="Proteomes" id="UP001162802"/>
    </source>
</evidence>
<name>A0ABT0AHJ9_9SPHN</name>